<dbReference type="GO" id="GO:0045436">
    <property type="term" value="F:lycopene beta cyclase activity"/>
    <property type="evidence" value="ECO:0007669"/>
    <property type="project" value="UniProtKB-ARBA"/>
</dbReference>
<evidence type="ECO:0000256" key="6">
    <source>
        <dbReference type="ARBA" id="ARBA00023136"/>
    </source>
</evidence>
<keyword evidence="7" id="KW-0413">Isomerase</keyword>
<dbReference type="EMBL" id="JNSL01000027">
    <property type="protein sequence ID" value="KGA19793.1"/>
    <property type="molecule type" value="Genomic_DNA"/>
</dbReference>
<dbReference type="AlphaFoldDB" id="A0A094SMJ4"/>
<proteinExistence type="predicted"/>
<keyword evidence="5 8" id="KW-1133">Transmembrane helix</keyword>
<evidence type="ECO:0000259" key="9">
    <source>
        <dbReference type="Pfam" id="PF18916"/>
    </source>
</evidence>
<evidence type="ECO:0000256" key="7">
    <source>
        <dbReference type="ARBA" id="ARBA00023235"/>
    </source>
</evidence>
<sequence>MIYSDIAIAAVLVAVMVDLFIFKNSLLTRTAFWISYSIILPFQLLTNWWLTHLREDGKAIVMYDPDAIIGTRIAAAPLEDLLFGFALVLSVMGLWEFWGRRGFQRDKANR</sequence>
<dbReference type="GO" id="GO:0016120">
    <property type="term" value="P:carotene biosynthetic process"/>
    <property type="evidence" value="ECO:0007669"/>
    <property type="project" value="UniProtKB-ARBA"/>
</dbReference>
<feature type="transmembrane region" description="Helical" evidence="8">
    <location>
        <begin position="81"/>
        <end position="98"/>
    </location>
</feature>
<dbReference type="GO" id="GO:0016117">
    <property type="term" value="P:carotenoid biosynthetic process"/>
    <property type="evidence" value="ECO:0007669"/>
    <property type="project" value="UniProtKB-KW"/>
</dbReference>
<accession>A0A094SMJ4</accession>
<evidence type="ECO:0000256" key="3">
    <source>
        <dbReference type="ARBA" id="ARBA00022692"/>
    </source>
</evidence>
<feature type="transmembrane region" description="Helical" evidence="8">
    <location>
        <begin position="6"/>
        <end position="22"/>
    </location>
</feature>
<dbReference type="GO" id="GO:0016020">
    <property type="term" value="C:membrane"/>
    <property type="evidence" value="ECO:0007669"/>
    <property type="project" value="UniProtKB-SubCell"/>
</dbReference>
<evidence type="ECO:0000256" key="1">
    <source>
        <dbReference type="ARBA" id="ARBA00004141"/>
    </source>
</evidence>
<evidence type="ECO:0000256" key="2">
    <source>
        <dbReference type="ARBA" id="ARBA00004829"/>
    </source>
</evidence>
<organism evidence="10">
    <name type="scientific">freshwater metagenome</name>
    <dbReference type="NCBI Taxonomy" id="449393"/>
    <lineage>
        <taxon>unclassified sequences</taxon>
        <taxon>metagenomes</taxon>
        <taxon>ecological metagenomes</taxon>
    </lineage>
</organism>
<gene>
    <name evidence="10" type="ORF">GM51_6165</name>
</gene>
<comment type="subcellular location">
    <subcellularLocation>
        <location evidence="1">Membrane</location>
        <topology evidence="1">Multi-pass membrane protein</topology>
    </subcellularLocation>
</comment>
<evidence type="ECO:0000313" key="10">
    <source>
        <dbReference type="EMBL" id="KGA19793.1"/>
    </source>
</evidence>
<dbReference type="GO" id="GO:0016872">
    <property type="term" value="F:intramolecular lyase activity"/>
    <property type="evidence" value="ECO:0007669"/>
    <property type="project" value="InterPro"/>
</dbReference>
<evidence type="ECO:0000256" key="4">
    <source>
        <dbReference type="ARBA" id="ARBA00022746"/>
    </source>
</evidence>
<dbReference type="NCBIfam" id="TIGR03462">
    <property type="entry name" value="CarR_dom_SF"/>
    <property type="match status" value="1"/>
</dbReference>
<dbReference type="InterPro" id="IPR017825">
    <property type="entry name" value="Lycopene_cyclase_dom"/>
</dbReference>
<evidence type="ECO:0000256" key="5">
    <source>
        <dbReference type="ARBA" id="ARBA00022989"/>
    </source>
</evidence>
<comment type="pathway">
    <text evidence="2">Carotenoid biosynthesis.</text>
</comment>
<keyword evidence="6 8" id="KW-0472">Membrane</keyword>
<comment type="caution">
    <text evidence="10">The sequence shown here is derived from an EMBL/GenBank/DDBJ whole genome shotgun (WGS) entry which is preliminary data.</text>
</comment>
<feature type="domain" description="Lycopene cyclase" evidence="9">
    <location>
        <begin position="3"/>
        <end position="98"/>
    </location>
</feature>
<keyword evidence="3 8" id="KW-0812">Transmembrane</keyword>
<feature type="transmembrane region" description="Helical" evidence="8">
    <location>
        <begin position="31"/>
        <end position="50"/>
    </location>
</feature>
<reference evidence="10" key="1">
    <citation type="submission" date="2014-06" db="EMBL/GenBank/DDBJ databases">
        <title>Key roles for freshwater Actinobacteria revealed by deep metagenomic sequencing.</title>
        <authorList>
            <person name="Ghai R."/>
            <person name="Mizuno C.M."/>
            <person name="Picazo A."/>
            <person name="Camacho A."/>
            <person name="Rodriguez-Valera F."/>
        </authorList>
    </citation>
    <scope>NUCLEOTIDE SEQUENCE</scope>
</reference>
<dbReference type="Pfam" id="PF18916">
    <property type="entry name" value="Lycopene_cyc"/>
    <property type="match status" value="1"/>
</dbReference>
<evidence type="ECO:0000256" key="8">
    <source>
        <dbReference type="SAM" id="Phobius"/>
    </source>
</evidence>
<protein>
    <recommendedName>
        <fullName evidence="9">Lycopene cyclase domain-containing protein</fullName>
    </recommendedName>
</protein>
<keyword evidence="4" id="KW-0125">Carotenoid biosynthesis</keyword>
<name>A0A094SMJ4_9ZZZZ</name>